<dbReference type="GO" id="GO:0016301">
    <property type="term" value="F:kinase activity"/>
    <property type="evidence" value="ECO:0007669"/>
    <property type="project" value="UniProtKB-KW"/>
</dbReference>
<dbReference type="STRING" id="1528.SAMN04488579_1293"/>
<dbReference type="PANTHER" id="PTHR33799:SF1">
    <property type="entry name" value="PTS SYSTEM MANNOSE-SPECIFIC EIIAB COMPONENT-RELATED"/>
    <property type="match status" value="1"/>
</dbReference>
<dbReference type="Gene3D" id="3.40.50.510">
    <property type="entry name" value="Phosphotransferase system, mannose-type IIA component"/>
    <property type="match status" value="1"/>
</dbReference>
<evidence type="ECO:0000256" key="7">
    <source>
        <dbReference type="ARBA" id="ARBA00022777"/>
    </source>
</evidence>
<evidence type="ECO:0000256" key="5">
    <source>
        <dbReference type="ARBA" id="ARBA00022679"/>
    </source>
</evidence>
<dbReference type="InterPro" id="IPR036662">
    <property type="entry name" value="PTS_EIIA_man-typ_sf"/>
</dbReference>
<gene>
    <name evidence="9" type="ORF">SAMN04488579_1293</name>
</gene>
<keyword evidence="10" id="KW-1185">Reference proteome</keyword>
<dbReference type="GO" id="GO:0005737">
    <property type="term" value="C:cytoplasm"/>
    <property type="evidence" value="ECO:0007669"/>
    <property type="project" value="UniProtKB-SubCell"/>
</dbReference>
<dbReference type="Proteomes" id="UP000199652">
    <property type="component" value="Unassembled WGS sequence"/>
</dbReference>
<keyword evidence="4" id="KW-0762">Sugar transport</keyword>
<comment type="subcellular location">
    <subcellularLocation>
        <location evidence="1">Cytoplasm</location>
    </subcellularLocation>
</comment>
<dbReference type="PANTHER" id="PTHR33799">
    <property type="entry name" value="PTS PERMEASE-RELATED-RELATED"/>
    <property type="match status" value="1"/>
</dbReference>
<evidence type="ECO:0000256" key="3">
    <source>
        <dbReference type="ARBA" id="ARBA00022490"/>
    </source>
</evidence>
<dbReference type="GO" id="GO:0016020">
    <property type="term" value="C:membrane"/>
    <property type="evidence" value="ECO:0007669"/>
    <property type="project" value="InterPro"/>
</dbReference>
<evidence type="ECO:0000313" key="9">
    <source>
        <dbReference type="EMBL" id="SDY37802.1"/>
    </source>
</evidence>
<dbReference type="SUPFAM" id="SSF53062">
    <property type="entry name" value="PTS system fructose IIA component-like"/>
    <property type="match status" value="1"/>
</dbReference>
<keyword evidence="5" id="KW-0808">Transferase</keyword>
<organism evidence="9 10">
    <name type="scientific">Eubacterium barkeri</name>
    <name type="common">Clostridium barkeri</name>
    <dbReference type="NCBI Taxonomy" id="1528"/>
    <lineage>
        <taxon>Bacteria</taxon>
        <taxon>Bacillati</taxon>
        <taxon>Bacillota</taxon>
        <taxon>Clostridia</taxon>
        <taxon>Eubacteriales</taxon>
        <taxon>Eubacteriaceae</taxon>
        <taxon>Eubacterium</taxon>
    </lineage>
</organism>
<dbReference type="RefSeq" id="WP_090246991.1">
    <property type="nucleotide sequence ID" value="NZ_FNOU01000029.1"/>
</dbReference>
<keyword evidence="6" id="KW-0598">Phosphotransferase system</keyword>
<evidence type="ECO:0000313" key="10">
    <source>
        <dbReference type="Proteomes" id="UP000199652"/>
    </source>
</evidence>
<evidence type="ECO:0000256" key="6">
    <source>
        <dbReference type="ARBA" id="ARBA00022683"/>
    </source>
</evidence>
<dbReference type="GO" id="GO:0009401">
    <property type="term" value="P:phosphoenolpyruvate-dependent sugar phosphotransferase system"/>
    <property type="evidence" value="ECO:0007669"/>
    <property type="project" value="UniProtKB-KW"/>
</dbReference>
<evidence type="ECO:0000256" key="1">
    <source>
        <dbReference type="ARBA" id="ARBA00004496"/>
    </source>
</evidence>
<keyword evidence="3" id="KW-0963">Cytoplasm</keyword>
<sequence>MIGIILTTHGRMADGILVSMEMIAGAQEGVATVCFNDGEGTEALKARLEAAVDGLNTDQILILCDLAGGSPYNVSSLISTQRNEQDIVVIAGLNLPMLLEAALSRSYLEMDALVPAVLKSAGEGIRQYTAPGAKALVDAEEGI</sequence>
<evidence type="ECO:0000256" key="2">
    <source>
        <dbReference type="ARBA" id="ARBA00022448"/>
    </source>
</evidence>
<dbReference type="AlphaFoldDB" id="A0A1H3JD19"/>
<accession>A0A1H3JD19</accession>
<dbReference type="OrthoDB" id="9788818at2"/>
<dbReference type="InterPro" id="IPR033887">
    <property type="entry name" value="PTS_IIA_man"/>
</dbReference>
<feature type="domain" description="PTS EIIA type-4" evidence="8">
    <location>
        <begin position="1"/>
        <end position="125"/>
    </location>
</feature>
<reference evidence="10" key="1">
    <citation type="submission" date="2016-10" db="EMBL/GenBank/DDBJ databases">
        <authorList>
            <person name="Varghese N."/>
            <person name="Submissions S."/>
        </authorList>
    </citation>
    <scope>NUCLEOTIDE SEQUENCE [LARGE SCALE GENOMIC DNA]</scope>
    <source>
        <strain evidence="10">VPI 5359</strain>
    </source>
</reference>
<keyword evidence="2" id="KW-0813">Transport</keyword>
<dbReference type="PROSITE" id="PS51096">
    <property type="entry name" value="PTS_EIIA_TYPE_4"/>
    <property type="match status" value="1"/>
</dbReference>
<protein>
    <submittedName>
        <fullName evidence="9">PTS system, N-acetylgalactosamine-specific IIA component</fullName>
    </submittedName>
</protein>
<evidence type="ECO:0000259" key="8">
    <source>
        <dbReference type="PROSITE" id="PS51096"/>
    </source>
</evidence>
<dbReference type="InterPro" id="IPR051471">
    <property type="entry name" value="Bacterial_PTS_sugar_comp"/>
</dbReference>
<dbReference type="InterPro" id="IPR004701">
    <property type="entry name" value="PTS_EIIA_man-typ"/>
</dbReference>
<dbReference type="CDD" id="cd00006">
    <property type="entry name" value="PTS_IIA_man"/>
    <property type="match status" value="1"/>
</dbReference>
<dbReference type="EMBL" id="FNOU01000029">
    <property type="protein sequence ID" value="SDY37802.1"/>
    <property type="molecule type" value="Genomic_DNA"/>
</dbReference>
<keyword evidence="7" id="KW-0418">Kinase</keyword>
<proteinExistence type="predicted"/>
<name>A0A1H3JD19_EUBBA</name>
<dbReference type="Pfam" id="PF03610">
    <property type="entry name" value="EIIA-man"/>
    <property type="match status" value="1"/>
</dbReference>
<evidence type="ECO:0000256" key="4">
    <source>
        <dbReference type="ARBA" id="ARBA00022597"/>
    </source>
</evidence>